<dbReference type="AlphaFoldDB" id="A0A078MR74"/>
<protein>
    <submittedName>
        <fullName evidence="2">ASCH domain protein</fullName>
    </submittedName>
</protein>
<dbReference type="InterPro" id="IPR015947">
    <property type="entry name" value="PUA-like_sf"/>
</dbReference>
<evidence type="ECO:0000313" key="2">
    <source>
        <dbReference type="EMBL" id="CEA07912.1"/>
    </source>
</evidence>
<dbReference type="PANTHER" id="PTHR39203">
    <property type="entry name" value="CYTOPLASMIC PROTEIN-RELATED"/>
    <property type="match status" value="1"/>
</dbReference>
<dbReference type="InterPro" id="IPR007374">
    <property type="entry name" value="ASCH_domain"/>
</dbReference>
<dbReference type="PANTHER" id="PTHR39203:SF1">
    <property type="entry name" value="CYTOPLASMIC PROTEIN"/>
    <property type="match status" value="1"/>
</dbReference>
<proteinExistence type="predicted"/>
<dbReference type="SUPFAM" id="SSF88697">
    <property type="entry name" value="PUA domain-like"/>
    <property type="match status" value="1"/>
</dbReference>
<sequence>MAGSPDFEAAAVLWDEYAQARPEQAAADPEYEVEMFGDGPETADALLELVLTGHKRATSSLVAEYLQEGAQLPRIGAHWIACDGQGRPRAVLRTVELKLGTFTDADADFARDEGEDDGSLTAWRHAHRTFWERTAAARGAAWSEAEEIVFERFDLVWPASL</sequence>
<dbReference type="Gene3D" id="3.10.400.10">
    <property type="entry name" value="Sulfate adenylyltransferase"/>
    <property type="match status" value="1"/>
</dbReference>
<dbReference type="SMART" id="SM01022">
    <property type="entry name" value="ASCH"/>
    <property type="match status" value="1"/>
</dbReference>
<dbReference type="PIRSF" id="PIRSF021320">
    <property type="entry name" value="DUF984"/>
    <property type="match status" value="1"/>
</dbReference>
<accession>A0A078MR74</accession>
<dbReference type="Pfam" id="PF04266">
    <property type="entry name" value="ASCH"/>
    <property type="match status" value="1"/>
</dbReference>
<dbReference type="CDD" id="cd06553">
    <property type="entry name" value="ASCH_Ef3133_like"/>
    <property type="match status" value="1"/>
</dbReference>
<organism evidence="2">
    <name type="scientific">Arthrobacter saudimassiliensis</name>
    <dbReference type="NCBI Taxonomy" id="1461584"/>
    <lineage>
        <taxon>Bacteria</taxon>
        <taxon>Bacillati</taxon>
        <taxon>Actinomycetota</taxon>
        <taxon>Actinomycetes</taxon>
        <taxon>Micrococcales</taxon>
        <taxon>Micrococcaceae</taxon>
        <taxon>Arthrobacter</taxon>
    </lineage>
</organism>
<dbReference type="EMBL" id="LN483070">
    <property type="protein sequence ID" value="CEA07912.1"/>
    <property type="molecule type" value="Genomic_DNA"/>
</dbReference>
<feature type="domain" description="ASCH" evidence="1">
    <location>
        <begin position="34"/>
        <end position="157"/>
    </location>
</feature>
<name>A0A078MR74_9MICC</name>
<dbReference type="InterPro" id="IPR009326">
    <property type="entry name" value="DUF984"/>
</dbReference>
<dbReference type="PATRIC" id="fig|1461584.3.peg.1229"/>
<gene>
    <name evidence="2" type="ORF">BN1051_01238</name>
</gene>
<evidence type="ECO:0000259" key="1">
    <source>
        <dbReference type="SMART" id="SM01022"/>
    </source>
</evidence>
<reference evidence="2" key="1">
    <citation type="submission" date="2014-07" db="EMBL/GenBank/DDBJ databases">
        <authorList>
            <person name="Urmite Genomes Urmite Genomes"/>
        </authorList>
    </citation>
    <scope>NUCLEOTIDE SEQUENCE</scope>
    <source>
        <strain evidence="2">11W110_air</strain>
    </source>
</reference>